<dbReference type="OrthoDB" id="9812495at2"/>
<organism evidence="3 4">
    <name type="scientific">Clostridium magnum DSM 2767</name>
    <dbReference type="NCBI Taxonomy" id="1121326"/>
    <lineage>
        <taxon>Bacteria</taxon>
        <taxon>Bacillati</taxon>
        <taxon>Bacillota</taxon>
        <taxon>Clostridia</taxon>
        <taxon>Eubacteriales</taxon>
        <taxon>Clostridiaceae</taxon>
        <taxon>Clostridium</taxon>
    </lineage>
</organism>
<proteinExistence type="predicted"/>
<name>A0A161WQL2_9CLOT</name>
<dbReference type="PROSITE" id="PS50943">
    <property type="entry name" value="HTH_CROC1"/>
    <property type="match status" value="1"/>
</dbReference>
<evidence type="ECO:0000313" key="3">
    <source>
        <dbReference type="EMBL" id="KZL88938.1"/>
    </source>
</evidence>
<dbReference type="EMBL" id="LWAE01000013">
    <property type="protein sequence ID" value="KZL88938.1"/>
    <property type="molecule type" value="Genomic_DNA"/>
</dbReference>
<dbReference type="GO" id="GO:0003677">
    <property type="term" value="F:DNA binding"/>
    <property type="evidence" value="ECO:0007669"/>
    <property type="project" value="UniProtKB-KW"/>
</dbReference>
<dbReference type="Gene3D" id="1.10.260.40">
    <property type="entry name" value="lambda repressor-like DNA-binding domains"/>
    <property type="match status" value="1"/>
</dbReference>
<dbReference type="CDD" id="cd00093">
    <property type="entry name" value="HTH_XRE"/>
    <property type="match status" value="1"/>
</dbReference>
<dbReference type="SUPFAM" id="SSF47413">
    <property type="entry name" value="lambda repressor-like DNA-binding domains"/>
    <property type="match status" value="1"/>
</dbReference>
<dbReference type="SMART" id="SM00530">
    <property type="entry name" value="HTH_XRE"/>
    <property type="match status" value="1"/>
</dbReference>
<gene>
    <name evidence="3" type="ORF">CLMAG_58420</name>
</gene>
<keyword evidence="1" id="KW-0238">DNA-binding</keyword>
<protein>
    <submittedName>
        <fullName evidence="3">Helix-turn-helix protein</fullName>
    </submittedName>
</protein>
<dbReference type="InterPro" id="IPR001387">
    <property type="entry name" value="Cro/C1-type_HTH"/>
</dbReference>
<keyword evidence="4" id="KW-1185">Reference proteome</keyword>
<evidence type="ECO:0000313" key="4">
    <source>
        <dbReference type="Proteomes" id="UP000076603"/>
    </source>
</evidence>
<accession>A0A161WQL2</accession>
<reference evidence="3 4" key="1">
    <citation type="submission" date="2016-04" db="EMBL/GenBank/DDBJ databases">
        <title>Genome sequence of Clostridium magnum DSM 2767.</title>
        <authorList>
            <person name="Poehlein A."/>
            <person name="Uhlig R."/>
            <person name="Fischer R."/>
            <person name="Bahl H."/>
            <person name="Daniel R."/>
        </authorList>
    </citation>
    <scope>NUCLEOTIDE SEQUENCE [LARGE SCALE GENOMIC DNA]</scope>
    <source>
        <strain evidence="3 4">DSM 2767</strain>
    </source>
</reference>
<evidence type="ECO:0000259" key="2">
    <source>
        <dbReference type="PROSITE" id="PS50943"/>
    </source>
</evidence>
<evidence type="ECO:0000256" key="1">
    <source>
        <dbReference type="ARBA" id="ARBA00023125"/>
    </source>
</evidence>
<dbReference type="PATRIC" id="fig|1121326.3.peg.5905"/>
<dbReference type="PANTHER" id="PTHR46558">
    <property type="entry name" value="TRACRIPTIONAL REGULATORY PROTEIN-RELATED-RELATED"/>
    <property type="match status" value="1"/>
</dbReference>
<dbReference type="Proteomes" id="UP000076603">
    <property type="component" value="Unassembled WGS sequence"/>
</dbReference>
<feature type="domain" description="HTH cro/C1-type" evidence="2">
    <location>
        <begin position="288"/>
        <end position="343"/>
    </location>
</feature>
<dbReference type="RefSeq" id="WP_066630489.1">
    <property type="nucleotide sequence ID" value="NZ_FQXL01000030.1"/>
</dbReference>
<dbReference type="InterPro" id="IPR010982">
    <property type="entry name" value="Lambda_DNA-bd_dom_sf"/>
</dbReference>
<dbReference type="STRING" id="1121326.CLMAG_58420"/>
<sequence>MENRALSDEQLQIIEDAIKDVSEREKLIEYLGRHDVVGKEIFAYLNITRAEIWDVIYEPVSYDVFIKRIPIYFYHSDGQKGSVGNFSQYAMGIYEYYADDTEYTENLEKLYMAVERMHYQHMLDLKTIFNYPIEQTGYCSRTDLFMQWANYLDLAGKYGVSNKTPKYFIVEYNYILERAGLKPIIYEIKEQYSGEYMSRTGNVIRVEGTFPFDDNGNPIMKWIGLDVIEPTRIWGKVDDRSKGYICIEVNSKTAIYGLNCWGSNDNGEDCWHRLYVGPLLIEFDYKKLKECRNRENLTQKQVAAAIGSAERTYQKWESGETTPDCIYLLRLMNVLNIKEVDELTSVSIE</sequence>
<dbReference type="PANTHER" id="PTHR46558:SF11">
    <property type="entry name" value="HTH-TYPE TRANSCRIPTIONAL REGULATOR XRE"/>
    <property type="match status" value="1"/>
</dbReference>
<comment type="caution">
    <text evidence="3">The sequence shown here is derived from an EMBL/GenBank/DDBJ whole genome shotgun (WGS) entry which is preliminary data.</text>
</comment>
<dbReference type="AlphaFoldDB" id="A0A161WQL2"/>
<dbReference type="Pfam" id="PF01381">
    <property type="entry name" value="HTH_3"/>
    <property type="match status" value="1"/>
</dbReference>